<dbReference type="SUPFAM" id="SSF160467">
    <property type="entry name" value="PH0987 N-terminal domain-like"/>
    <property type="match status" value="1"/>
</dbReference>
<dbReference type="RefSeq" id="WP_256311106.1">
    <property type="nucleotide sequence ID" value="NZ_JANGAC010000005.1"/>
</dbReference>
<proteinExistence type="predicted"/>
<dbReference type="SMART" id="SM00796">
    <property type="entry name" value="AHS1"/>
    <property type="match status" value="1"/>
</dbReference>
<dbReference type="InterPro" id="IPR003833">
    <property type="entry name" value="CT_C_D"/>
</dbReference>
<dbReference type="EC" id="3.5.2.9" evidence="5"/>
<reference evidence="5 6" key="1">
    <citation type="submission" date="2022-06" db="EMBL/GenBank/DDBJ databases">
        <title>Isolation of gut microbiota from human fecal samples.</title>
        <authorList>
            <person name="Pamer E.G."/>
            <person name="Barat B."/>
            <person name="Waligurski E."/>
            <person name="Medina S."/>
            <person name="Paddock L."/>
            <person name="Mostad J."/>
        </authorList>
    </citation>
    <scope>NUCLEOTIDE SEQUENCE [LARGE SCALE GENOMIC DNA]</scope>
    <source>
        <strain evidence="5 6">DFI.7.95</strain>
    </source>
</reference>
<evidence type="ECO:0000259" key="4">
    <source>
        <dbReference type="SMART" id="SM00796"/>
    </source>
</evidence>
<protein>
    <submittedName>
        <fullName evidence="5">5-oxoprolinase subunit PxpB</fullName>
        <ecNumber evidence="5">3.5.2.9</ecNumber>
    </submittedName>
</protein>
<feature type="domain" description="Carboxyltransferase" evidence="4">
    <location>
        <begin position="5"/>
        <end position="206"/>
    </location>
</feature>
<keyword evidence="3" id="KW-0067">ATP-binding</keyword>
<dbReference type="SUPFAM" id="SSF50891">
    <property type="entry name" value="Cyclophilin-like"/>
    <property type="match status" value="1"/>
</dbReference>
<dbReference type="InterPro" id="IPR029000">
    <property type="entry name" value="Cyclophilin-like_dom_sf"/>
</dbReference>
<dbReference type="EMBL" id="JANGAC010000005">
    <property type="protein sequence ID" value="MCQ4923047.1"/>
    <property type="molecule type" value="Genomic_DNA"/>
</dbReference>
<evidence type="ECO:0000256" key="3">
    <source>
        <dbReference type="ARBA" id="ARBA00022840"/>
    </source>
</evidence>
<dbReference type="GO" id="GO:0017168">
    <property type="term" value="F:5-oxoprolinase (ATP-hydrolyzing) activity"/>
    <property type="evidence" value="ECO:0007669"/>
    <property type="project" value="UniProtKB-EC"/>
</dbReference>
<comment type="caution">
    <text evidence="5">The sequence shown here is derived from an EMBL/GenBank/DDBJ whole genome shotgun (WGS) entry which is preliminary data.</text>
</comment>
<evidence type="ECO:0000313" key="6">
    <source>
        <dbReference type="Proteomes" id="UP001524478"/>
    </source>
</evidence>
<evidence type="ECO:0000256" key="1">
    <source>
        <dbReference type="ARBA" id="ARBA00022741"/>
    </source>
</evidence>
<name>A0ABT1S9M2_9FIRM</name>
<evidence type="ECO:0000313" key="5">
    <source>
        <dbReference type="EMBL" id="MCQ4923047.1"/>
    </source>
</evidence>
<dbReference type="Gene3D" id="2.40.100.10">
    <property type="entry name" value="Cyclophilin-like"/>
    <property type="match status" value="1"/>
</dbReference>
<accession>A0ABT1S9M2</accession>
<sequence>MYEKVRYIIAGDRAIIVEFGNSISPEINAKVRSMVKAIDESNIIGIIDIVPTYRSIQIIYDPMVIDYKDFINILKEIEKSLSNIDSGEARIVEIPTVYGGEYGLDIEFVANHNNLTVEEVIKIHSSTDYLVYMLGFTPGFGYLGGMDERIETPRLQVPRTKIPAGSTGIAGKQTGIYPIDSPGGWQLIGRTPIKLYDPLESPPVLLNAGDYLRFVPIGEEEYIRIQDLIKRNQYKVNIIVKEGSNHGKN</sequence>
<dbReference type="PANTHER" id="PTHR34698">
    <property type="entry name" value="5-OXOPROLINASE SUBUNIT B"/>
    <property type="match status" value="1"/>
</dbReference>
<dbReference type="InterPro" id="IPR010016">
    <property type="entry name" value="PxpB"/>
</dbReference>
<gene>
    <name evidence="5" type="primary">pxpB</name>
    <name evidence="5" type="ORF">NE686_08135</name>
</gene>
<organism evidence="5 6">
    <name type="scientific">Tissierella carlieri</name>
    <dbReference type="NCBI Taxonomy" id="689904"/>
    <lineage>
        <taxon>Bacteria</taxon>
        <taxon>Bacillati</taxon>
        <taxon>Bacillota</taxon>
        <taxon>Tissierellia</taxon>
        <taxon>Tissierellales</taxon>
        <taxon>Tissierellaceae</taxon>
        <taxon>Tissierella</taxon>
    </lineage>
</organism>
<dbReference type="Gene3D" id="3.30.1360.40">
    <property type="match status" value="1"/>
</dbReference>
<dbReference type="Pfam" id="PF02682">
    <property type="entry name" value="CT_C_D"/>
    <property type="match status" value="1"/>
</dbReference>
<keyword evidence="1" id="KW-0547">Nucleotide-binding</keyword>
<keyword evidence="6" id="KW-1185">Reference proteome</keyword>
<dbReference type="PANTHER" id="PTHR34698:SF2">
    <property type="entry name" value="5-OXOPROLINASE SUBUNIT B"/>
    <property type="match status" value="1"/>
</dbReference>
<evidence type="ECO:0000256" key="2">
    <source>
        <dbReference type="ARBA" id="ARBA00022801"/>
    </source>
</evidence>
<dbReference type="Proteomes" id="UP001524478">
    <property type="component" value="Unassembled WGS sequence"/>
</dbReference>
<dbReference type="NCBIfam" id="TIGR00370">
    <property type="entry name" value="5-oxoprolinase subunit PxpB"/>
    <property type="match status" value="1"/>
</dbReference>
<keyword evidence="2 5" id="KW-0378">Hydrolase</keyword>